<evidence type="ECO:0000313" key="2">
    <source>
        <dbReference type="Proteomes" id="UP000192801"/>
    </source>
</evidence>
<comment type="caution">
    <text evidence="1">The sequence shown here is derived from an EMBL/GenBank/DDBJ whole genome shotgun (WGS) entry which is preliminary data.</text>
</comment>
<dbReference type="EMBL" id="MVHS01000006">
    <property type="protein sequence ID" value="ORA72855.1"/>
    <property type="molecule type" value="Genomic_DNA"/>
</dbReference>
<protein>
    <recommendedName>
        <fullName evidence="3">Lipoprotein LpqN</fullName>
    </recommendedName>
</protein>
<proteinExistence type="predicted"/>
<keyword evidence="2" id="KW-1185">Reference proteome</keyword>
<accession>A0A1X0DKJ0</accession>
<name>A0A1X0DKJ0_9MYCO</name>
<dbReference type="Gene3D" id="3.40.1000.10">
    <property type="entry name" value="Mog1/PsbP, alpha/beta/alpha sandwich"/>
    <property type="match status" value="1"/>
</dbReference>
<organism evidence="1 2">
    <name type="scientific">Mycolicibacterium insubricum</name>
    <dbReference type="NCBI Taxonomy" id="444597"/>
    <lineage>
        <taxon>Bacteria</taxon>
        <taxon>Bacillati</taxon>
        <taxon>Actinomycetota</taxon>
        <taxon>Actinomycetes</taxon>
        <taxon>Mycobacteriales</taxon>
        <taxon>Mycobacteriaceae</taxon>
        <taxon>Mycolicibacterium</taxon>
    </lineage>
</organism>
<dbReference type="AlphaFoldDB" id="A0A1X0DKJ0"/>
<dbReference type="Proteomes" id="UP000192801">
    <property type="component" value="Unassembled WGS sequence"/>
</dbReference>
<sequence>MLTLQPASSGQPVLAIPQPAGWERNTTLDSQIVRGVIVNQSMRANDFTPNAVVTASQGPQGIDSEQKVIDAELTGLNQHGMTVETAEAGVVCGHASMRVGYTLEGRPVNAVIVGVRNGDTYYSAVVTMQTADPTNADYVRDMNTILGGFQVWF</sequence>
<reference evidence="1 2" key="1">
    <citation type="submission" date="2016-12" db="EMBL/GenBank/DDBJ databases">
        <title>The new phylogeny of genus Mycobacterium.</title>
        <authorList>
            <person name="Tortoli E."/>
            <person name="Trovato A."/>
            <person name="Cirillo D.M."/>
        </authorList>
    </citation>
    <scope>NUCLEOTIDE SEQUENCE [LARGE SCALE GENOMIC DNA]</scope>
    <source>
        <strain evidence="1 2">DSM 45130</strain>
    </source>
</reference>
<gene>
    <name evidence="1" type="ORF">BST26_03800</name>
</gene>
<evidence type="ECO:0008006" key="3">
    <source>
        <dbReference type="Google" id="ProtNLM"/>
    </source>
</evidence>
<evidence type="ECO:0000313" key="1">
    <source>
        <dbReference type="EMBL" id="ORA72855.1"/>
    </source>
</evidence>